<comment type="cofactor">
    <cofactor evidence="1">
        <name>Zn(2+)</name>
        <dbReference type="ChEBI" id="CHEBI:29105"/>
    </cofactor>
</comment>
<evidence type="ECO:0000256" key="1">
    <source>
        <dbReference type="ARBA" id="ARBA00001947"/>
    </source>
</evidence>
<keyword evidence="2" id="KW-0479">Metal-binding</keyword>
<gene>
    <name evidence="6" type="ORF">Dda_1134</name>
</gene>
<feature type="compositionally biased region" description="Basic and acidic residues" evidence="4">
    <location>
        <begin position="828"/>
        <end position="856"/>
    </location>
</feature>
<feature type="compositionally biased region" description="Low complexity" evidence="4">
    <location>
        <begin position="884"/>
        <end position="897"/>
    </location>
</feature>
<accession>A0AAD6J655</accession>
<comment type="caution">
    <text evidence="6">The sequence shown here is derived from an EMBL/GenBank/DDBJ whole genome shotgun (WGS) entry which is preliminary data.</text>
</comment>
<dbReference type="AlphaFoldDB" id="A0AAD6J655"/>
<dbReference type="Proteomes" id="UP001221413">
    <property type="component" value="Unassembled WGS sequence"/>
</dbReference>
<dbReference type="EMBL" id="JAQGDS010000001">
    <property type="protein sequence ID" value="KAJ6264980.1"/>
    <property type="molecule type" value="Genomic_DNA"/>
</dbReference>
<evidence type="ECO:0000256" key="3">
    <source>
        <dbReference type="ARBA" id="ARBA00022833"/>
    </source>
</evidence>
<feature type="region of interest" description="Disordered" evidence="4">
    <location>
        <begin position="725"/>
        <end position="917"/>
    </location>
</feature>
<feature type="compositionally biased region" description="Acidic residues" evidence="4">
    <location>
        <begin position="794"/>
        <end position="827"/>
    </location>
</feature>
<evidence type="ECO:0000256" key="2">
    <source>
        <dbReference type="ARBA" id="ARBA00022723"/>
    </source>
</evidence>
<feature type="domain" description="Alcohol dehydrogenase-like N-terminal" evidence="5">
    <location>
        <begin position="3"/>
        <end position="91"/>
    </location>
</feature>
<dbReference type="InterPro" id="IPR011032">
    <property type="entry name" value="GroES-like_sf"/>
</dbReference>
<sequence length="917" mass="96403">MEHEYMGIVESVGKNVTKVKPGDRVVASFQISCGTCRFCSQKLSSQCERTNDSSIANAMYGHRTAGVLGYSHFAGGYAGGQAEFVRAPFADVNLLVVPEGVSDERALFLSDVLPTSYHCVVDTGVYPGDTVGIWGMGPIGLFAAKWAFLKGAKRVIAIDSVPWRLSYAASKIPNIETLNFSTVKSVPGALKEMAPGGLDVALECAAGEYPKSMLHKVEIAVGLETDSADVLNEMISSVRPFGRIGITGLYTGFVNHLNIGAIMQTGIRFIGNGQAPVLKYWQEILNDYIIPGKIDPNMMISHRIPLNEMAELYAKFDARDEKDGLMKPAQPQVHVRAPPKETLNLQIATEELRVAAAKPHPEPKPSNRARLHVVHGTAQRLHPHHPRAASAARPTSAIVVPSSAAERIGRVEGREAVGEDEGQVLRRDSAAAVTDPNRDGAGRLGFHHREHFGFKSVALDIRPRAADADAFDCAVVIVSAGFEHPREGGLRAETRRGGGGCRPLVIAAVGVGVAVVVFHARGGDGDDDRLIDIAVLDCRAEGVFEQLGHDVLEMAGDVCELGIGHAIDDDGGADAVAEVADVADKVSAVADDAGRIEVGIDRADEGCRVRGARVGAGEGPAIVGEGIVVEGEVLLGEEAGADTGAEVLVEKVGDDLRGDVALALGEAAGEDGDGVAVGVDDLGEDVVEAGFLFEGGGEVVLGEGQQQAQGVQVVVVDLGDVGVRDDDVGEVAEGDDAAGEADGEDTQGEGGRGEELVRGQWGFAEADEVGEGERVQGQGGELDDLTDGVRDLTEGEPGEPPEDDDGDDGDDDDDWATGEDDAADDGDDNGRDEVARCEMAMRRRGEMTAERDEGRRQLQQRRAPRERAGAMATVSTAGNGSCGGRYLQMSSSSSSSCRGGGGGRESGDADVGFDWKV</sequence>
<keyword evidence="3" id="KW-0862">Zinc</keyword>
<dbReference type="PANTHER" id="PTHR42813">
    <property type="entry name" value="ZINC-TYPE ALCOHOL DEHYDROGENASE-LIKE"/>
    <property type="match status" value="1"/>
</dbReference>
<dbReference type="SUPFAM" id="SSF51735">
    <property type="entry name" value="NAD(P)-binding Rossmann-fold domains"/>
    <property type="match status" value="1"/>
</dbReference>
<organism evidence="6 7">
    <name type="scientific">Drechslerella dactyloides</name>
    <name type="common">Nematode-trapping fungus</name>
    <name type="synonym">Arthrobotrys dactyloides</name>
    <dbReference type="NCBI Taxonomy" id="74499"/>
    <lineage>
        <taxon>Eukaryota</taxon>
        <taxon>Fungi</taxon>
        <taxon>Dikarya</taxon>
        <taxon>Ascomycota</taxon>
        <taxon>Pezizomycotina</taxon>
        <taxon>Orbiliomycetes</taxon>
        <taxon>Orbiliales</taxon>
        <taxon>Orbiliaceae</taxon>
        <taxon>Drechslerella</taxon>
    </lineage>
</organism>
<evidence type="ECO:0000256" key="4">
    <source>
        <dbReference type="SAM" id="MobiDB-lite"/>
    </source>
</evidence>
<dbReference type="Gene3D" id="3.40.50.720">
    <property type="entry name" value="NAD(P)-binding Rossmann-like Domain"/>
    <property type="match status" value="1"/>
</dbReference>
<dbReference type="Gene3D" id="3.90.180.10">
    <property type="entry name" value="Medium-chain alcohol dehydrogenases, catalytic domain"/>
    <property type="match status" value="1"/>
</dbReference>
<feature type="compositionally biased region" description="Acidic residues" evidence="4">
    <location>
        <begin position="727"/>
        <end position="747"/>
    </location>
</feature>
<evidence type="ECO:0000259" key="5">
    <source>
        <dbReference type="Pfam" id="PF08240"/>
    </source>
</evidence>
<protein>
    <submittedName>
        <fullName evidence="6">Zinc-type alcohol dehydrogenase-like protein</fullName>
    </submittedName>
</protein>
<evidence type="ECO:0000313" key="7">
    <source>
        <dbReference type="Proteomes" id="UP001221413"/>
    </source>
</evidence>
<dbReference type="PANTHER" id="PTHR42813:SF1">
    <property type="entry name" value="DEHYDROGENASE, PUTATIVE (AFU_ORTHOLOGUE AFUA_5G03930)-RELATED"/>
    <property type="match status" value="1"/>
</dbReference>
<name>A0AAD6J655_DREDA</name>
<keyword evidence="7" id="KW-1185">Reference proteome</keyword>
<dbReference type="InterPro" id="IPR036291">
    <property type="entry name" value="NAD(P)-bd_dom_sf"/>
</dbReference>
<reference evidence="6" key="1">
    <citation type="submission" date="2023-01" db="EMBL/GenBank/DDBJ databases">
        <title>The chitinases involved in constricting ring structure development in the nematode-trapping fungus Drechslerella dactyloides.</title>
        <authorList>
            <person name="Wang R."/>
            <person name="Zhang L."/>
            <person name="Tang P."/>
            <person name="Li S."/>
            <person name="Liang L."/>
        </authorList>
    </citation>
    <scope>NUCLEOTIDE SEQUENCE</scope>
    <source>
        <strain evidence="6">YMF1.00031</strain>
    </source>
</reference>
<dbReference type="GO" id="GO:0046872">
    <property type="term" value="F:metal ion binding"/>
    <property type="evidence" value="ECO:0007669"/>
    <property type="project" value="UniProtKB-KW"/>
</dbReference>
<dbReference type="InterPro" id="IPR013154">
    <property type="entry name" value="ADH-like_N"/>
</dbReference>
<evidence type="ECO:0000313" key="6">
    <source>
        <dbReference type="EMBL" id="KAJ6264980.1"/>
    </source>
</evidence>
<proteinExistence type="predicted"/>
<dbReference type="Pfam" id="PF08240">
    <property type="entry name" value="ADH_N"/>
    <property type="match status" value="1"/>
</dbReference>
<dbReference type="SUPFAM" id="SSF50129">
    <property type="entry name" value="GroES-like"/>
    <property type="match status" value="1"/>
</dbReference>